<comment type="similarity">
    <text evidence="1">Belongs to the N-acetylmuramoyl-L-alanine amidase 2 family.</text>
</comment>
<accession>A0A318I833</accession>
<dbReference type="InterPro" id="IPR015510">
    <property type="entry name" value="PGRP"/>
</dbReference>
<comment type="caution">
    <text evidence="3">The sequence shown here is derived from an EMBL/GenBank/DDBJ whole genome shotgun (WGS) entry which is preliminary data.</text>
</comment>
<evidence type="ECO:0000313" key="3">
    <source>
        <dbReference type="EMBL" id="PXX23627.1"/>
    </source>
</evidence>
<protein>
    <submittedName>
        <fullName evidence="3">N-acetylmuramoyl-L-alanine amidase</fullName>
    </submittedName>
</protein>
<proteinExistence type="inferred from homology"/>
<evidence type="ECO:0000313" key="4">
    <source>
        <dbReference type="Proteomes" id="UP000248314"/>
    </source>
</evidence>
<dbReference type="Proteomes" id="UP000248314">
    <property type="component" value="Unassembled WGS sequence"/>
</dbReference>
<dbReference type="GO" id="GO:0008745">
    <property type="term" value="F:N-acetylmuramoyl-L-alanine amidase activity"/>
    <property type="evidence" value="ECO:0007669"/>
    <property type="project" value="InterPro"/>
</dbReference>
<dbReference type="CDD" id="cd06583">
    <property type="entry name" value="PGRP"/>
    <property type="match status" value="1"/>
</dbReference>
<evidence type="ECO:0000256" key="1">
    <source>
        <dbReference type="ARBA" id="ARBA00007553"/>
    </source>
</evidence>
<evidence type="ECO:0000259" key="2">
    <source>
        <dbReference type="SMART" id="SM00701"/>
    </source>
</evidence>
<dbReference type="OrthoDB" id="1037861at2"/>
<organism evidence="3 4">
    <name type="scientific">Hoylesella shahii DSM 15611 = JCM 12083</name>
    <dbReference type="NCBI Taxonomy" id="1122991"/>
    <lineage>
        <taxon>Bacteria</taxon>
        <taxon>Pseudomonadati</taxon>
        <taxon>Bacteroidota</taxon>
        <taxon>Bacteroidia</taxon>
        <taxon>Bacteroidales</taxon>
        <taxon>Prevotellaceae</taxon>
        <taxon>Hoylesella</taxon>
    </lineage>
</organism>
<gene>
    <name evidence="3" type="ORF">EJ73_00616</name>
</gene>
<dbReference type="EMBL" id="QJJX01000005">
    <property type="protein sequence ID" value="PXX23627.1"/>
    <property type="molecule type" value="Genomic_DNA"/>
</dbReference>
<sequence length="137" mass="15725">MRQIYELVLHCSATPEGRDYTVDDITRWHKARGFDTIGYHYVVYRNGEVHVGRPEYVQGAHVRGHNRNSIGVCYIGGCAEDGKTPKDTRTPEQKEALTKLLRGLRRKYPEAKIFGHRDFDKHKACPSFDASGEYKDL</sequence>
<dbReference type="Gene3D" id="3.40.80.10">
    <property type="entry name" value="Peptidoglycan recognition protein-like"/>
    <property type="match status" value="1"/>
</dbReference>
<dbReference type="RefSeq" id="WP_025816457.1">
    <property type="nucleotide sequence ID" value="NZ_BAIZ01000025.1"/>
</dbReference>
<dbReference type="InterPro" id="IPR002502">
    <property type="entry name" value="Amidase_domain"/>
</dbReference>
<reference evidence="3 4" key="1">
    <citation type="submission" date="2018-05" db="EMBL/GenBank/DDBJ databases">
        <title>Genomic Encyclopedia of Type Strains, Phase I: the one thousand microbial genomes (KMG-I) project.</title>
        <authorList>
            <person name="Kyrpides N."/>
        </authorList>
    </citation>
    <scope>NUCLEOTIDE SEQUENCE [LARGE SCALE GENOMIC DNA]</scope>
    <source>
        <strain evidence="3 4">DSM 15611</strain>
    </source>
</reference>
<keyword evidence="4" id="KW-1185">Reference proteome</keyword>
<dbReference type="PANTHER" id="PTHR11022:SF41">
    <property type="entry name" value="PEPTIDOGLYCAN-RECOGNITION PROTEIN LC-RELATED"/>
    <property type="match status" value="1"/>
</dbReference>
<feature type="domain" description="Peptidoglycan recognition protein family" evidence="2">
    <location>
        <begin position="2"/>
        <end position="120"/>
    </location>
</feature>
<dbReference type="AlphaFoldDB" id="A0A318I833"/>
<dbReference type="InterPro" id="IPR036505">
    <property type="entry name" value="Amidase/PGRP_sf"/>
</dbReference>
<dbReference type="PANTHER" id="PTHR11022">
    <property type="entry name" value="PEPTIDOGLYCAN RECOGNITION PROTEIN"/>
    <property type="match status" value="1"/>
</dbReference>
<dbReference type="SMART" id="SM00701">
    <property type="entry name" value="PGRP"/>
    <property type="match status" value="1"/>
</dbReference>
<dbReference type="STRING" id="1122991.GCA_000613445_01313"/>
<dbReference type="InterPro" id="IPR006619">
    <property type="entry name" value="PGRP_domain_met/bac"/>
</dbReference>
<dbReference type="GO" id="GO:0009253">
    <property type="term" value="P:peptidoglycan catabolic process"/>
    <property type="evidence" value="ECO:0007669"/>
    <property type="project" value="InterPro"/>
</dbReference>
<dbReference type="GO" id="GO:0008270">
    <property type="term" value="F:zinc ion binding"/>
    <property type="evidence" value="ECO:0007669"/>
    <property type="project" value="InterPro"/>
</dbReference>
<name>A0A318I833_9BACT</name>
<dbReference type="Pfam" id="PF01510">
    <property type="entry name" value="Amidase_2"/>
    <property type="match status" value="1"/>
</dbReference>
<dbReference type="SUPFAM" id="SSF55846">
    <property type="entry name" value="N-acetylmuramoyl-L-alanine amidase-like"/>
    <property type="match status" value="1"/>
</dbReference>